<feature type="region of interest" description="Disordered" evidence="2">
    <location>
        <begin position="177"/>
        <end position="220"/>
    </location>
</feature>
<dbReference type="SUPFAM" id="SSF51735">
    <property type="entry name" value="NAD(P)-binding Rossmann-fold domains"/>
    <property type="match status" value="1"/>
</dbReference>
<dbReference type="GO" id="GO:0016491">
    <property type="term" value="F:oxidoreductase activity"/>
    <property type="evidence" value="ECO:0007669"/>
    <property type="project" value="UniProtKB-KW"/>
</dbReference>
<dbReference type="InterPro" id="IPR052228">
    <property type="entry name" value="Sec_Metab_Biosynth_Oxidored"/>
</dbReference>
<dbReference type="PANTHER" id="PTHR47534">
    <property type="entry name" value="YALI0E05731P"/>
    <property type="match status" value="1"/>
</dbReference>
<evidence type="ECO:0000256" key="1">
    <source>
        <dbReference type="ARBA" id="ARBA00023002"/>
    </source>
</evidence>
<dbReference type="Gene3D" id="3.40.50.720">
    <property type="entry name" value="NAD(P)-binding Rossmann-like Domain"/>
    <property type="match status" value="1"/>
</dbReference>
<gene>
    <name evidence="3" type="ORF">C8A04DRAFT_13134</name>
</gene>
<dbReference type="Pfam" id="PF00106">
    <property type="entry name" value="adh_short"/>
    <property type="match status" value="1"/>
</dbReference>
<dbReference type="InterPro" id="IPR002347">
    <property type="entry name" value="SDR_fam"/>
</dbReference>
<feature type="compositionally biased region" description="Pro residues" evidence="2">
    <location>
        <begin position="186"/>
        <end position="202"/>
    </location>
</feature>
<name>A0AAN6ZMC4_9PEZI</name>
<accession>A0AAN6ZMC4</accession>
<protein>
    <submittedName>
        <fullName evidence="3">Uncharacterized protein</fullName>
    </submittedName>
</protein>
<dbReference type="GeneID" id="87814210"/>
<evidence type="ECO:0000313" key="4">
    <source>
        <dbReference type="Proteomes" id="UP001302676"/>
    </source>
</evidence>
<keyword evidence="4" id="KW-1185">Reference proteome</keyword>
<reference evidence="3" key="1">
    <citation type="journal article" date="2023" name="Mol. Phylogenet. Evol.">
        <title>Genome-scale phylogeny and comparative genomics of the fungal order Sordariales.</title>
        <authorList>
            <person name="Hensen N."/>
            <person name="Bonometti L."/>
            <person name="Westerberg I."/>
            <person name="Brannstrom I.O."/>
            <person name="Guillou S."/>
            <person name="Cros-Aarteil S."/>
            <person name="Calhoun S."/>
            <person name="Haridas S."/>
            <person name="Kuo A."/>
            <person name="Mondo S."/>
            <person name="Pangilinan J."/>
            <person name="Riley R."/>
            <person name="LaButti K."/>
            <person name="Andreopoulos B."/>
            <person name="Lipzen A."/>
            <person name="Chen C."/>
            <person name="Yan M."/>
            <person name="Daum C."/>
            <person name="Ng V."/>
            <person name="Clum A."/>
            <person name="Steindorff A."/>
            <person name="Ohm R.A."/>
            <person name="Martin F."/>
            <person name="Silar P."/>
            <person name="Natvig D.O."/>
            <person name="Lalanne C."/>
            <person name="Gautier V."/>
            <person name="Ament-Velasquez S.L."/>
            <person name="Kruys A."/>
            <person name="Hutchinson M.I."/>
            <person name="Powell A.J."/>
            <person name="Barry K."/>
            <person name="Miller A.N."/>
            <person name="Grigoriev I.V."/>
            <person name="Debuchy R."/>
            <person name="Gladieux P."/>
            <person name="Hiltunen Thoren M."/>
            <person name="Johannesson H."/>
        </authorList>
    </citation>
    <scope>NUCLEOTIDE SEQUENCE</scope>
    <source>
        <strain evidence="3">CBS 141.50</strain>
    </source>
</reference>
<evidence type="ECO:0000313" key="3">
    <source>
        <dbReference type="EMBL" id="KAK4142521.1"/>
    </source>
</evidence>
<reference evidence="3" key="2">
    <citation type="submission" date="2023-05" db="EMBL/GenBank/DDBJ databases">
        <authorList>
            <consortium name="Lawrence Berkeley National Laboratory"/>
            <person name="Steindorff A."/>
            <person name="Hensen N."/>
            <person name="Bonometti L."/>
            <person name="Westerberg I."/>
            <person name="Brannstrom I.O."/>
            <person name="Guillou S."/>
            <person name="Cros-Aarteil S."/>
            <person name="Calhoun S."/>
            <person name="Haridas S."/>
            <person name="Kuo A."/>
            <person name="Mondo S."/>
            <person name="Pangilinan J."/>
            <person name="Riley R."/>
            <person name="Labutti K."/>
            <person name="Andreopoulos B."/>
            <person name="Lipzen A."/>
            <person name="Chen C."/>
            <person name="Yanf M."/>
            <person name="Daum C."/>
            <person name="Ng V."/>
            <person name="Clum A."/>
            <person name="Ohm R."/>
            <person name="Martin F."/>
            <person name="Silar P."/>
            <person name="Natvig D."/>
            <person name="Lalanne C."/>
            <person name="Gautier V."/>
            <person name="Ament-Velasquez S.L."/>
            <person name="Kruys A."/>
            <person name="Hutchinson M.I."/>
            <person name="Powell A.J."/>
            <person name="Barry K."/>
            <person name="Miller A.N."/>
            <person name="Grigoriev I.V."/>
            <person name="Debuchy R."/>
            <person name="Gladieux P."/>
            <person name="Thoren M.H."/>
            <person name="Johannesson H."/>
        </authorList>
    </citation>
    <scope>NUCLEOTIDE SEQUENCE</scope>
    <source>
        <strain evidence="3">CBS 141.50</strain>
    </source>
</reference>
<proteinExistence type="predicted"/>
<dbReference type="EMBL" id="MU853596">
    <property type="protein sequence ID" value="KAK4142521.1"/>
    <property type="molecule type" value="Genomic_DNA"/>
</dbReference>
<keyword evidence="1" id="KW-0560">Oxidoreductase</keyword>
<evidence type="ECO:0000256" key="2">
    <source>
        <dbReference type="SAM" id="MobiDB-lite"/>
    </source>
</evidence>
<organism evidence="3 4">
    <name type="scientific">Dichotomopilus funicola</name>
    <dbReference type="NCBI Taxonomy" id="1934379"/>
    <lineage>
        <taxon>Eukaryota</taxon>
        <taxon>Fungi</taxon>
        <taxon>Dikarya</taxon>
        <taxon>Ascomycota</taxon>
        <taxon>Pezizomycotina</taxon>
        <taxon>Sordariomycetes</taxon>
        <taxon>Sordariomycetidae</taxon>
        <taxon>Sordariales</taxon>
        <taxon>Chaetomiaceae</taxon>
        <taxon>Dichotomopilus</taxon>
    </lineage>
</organism>
<dbReference type="Proteomes" id="UP001302676">
    <property type="component" value="Unassembled WGS sequence"/>
</dbReference>
<dbReference type="PANTHER" id="PTHR47534:SF3">
    <property type="entry name" value="ALCOHOL DEHYDROGENASE-LIKE C-TERMINAL DOMAIN-CONTAINING PROTEIN"/>
    <property type="match status" value="1"/>
</dbReference>
<dbReference type="AlphaFoldDB" id="A0AAN6ZMC4"/>
<sequence length="432" mass="45264">MVTLEQMRASNARIPECLPAGLVAVFVGGTSGIGEATMKELAKHAVQPRIYFLGRSERAAVRITNELAAINPGGQYHFLQADLSLLQTVDEVCYELKGHEGVINLLFLTAGTMVTGKETPEHLYYPTALNYYSRIRLIVNLLPLLQKAPFLRRVVTVFGGTKEGAVSVGDLQGRSLGLPLSSRTCPPTPPASTSSPPRPTPSPTSTGTSPLNNPKHHASHLAHLRAHTASMTTLALESLALEAPDVSFVHTFPGFVRSTHVGRELRKGGKAAKAAAAAASGGNGGVGLMRSMLNKMVSSTSGSSASVVSSLAEAGERQLFVATSGRFPARSRGWGGRNNSTGGMSTASTATGNSVLSAGGNGTAGVVLVEGSGVNVARGSDARQGSGVYSVGLDAEAKGEEAVRRLREEDLVRRVWLHTIGEFLRVTGTEFV</sequence>
<comment type="caution">
    <text evidence="3">The sequence shown here is derived from an EMBL/GenBank/DDBJ whole genome shotgun (WGS) entry which is preliminary data.</text>
</comment>
<dbReference type="InterPro" id="IPR036291">
    <property type="entry name" value="NAD(P)-bd_dom_sf"/>
</dbReference>
<dbReference type="RefSeq" id="XP_062635892.1">
    <property type="nucleotide sequence ID" value="XM_062777597.1"/>
</dbReference>